<organism evidence="1 2">
    <name type="scientific">Legionella spiritensis</name>
    <dbReference type="NCBI Taxonomy" id="452"/>
    <lineage>
        <taxon>Bacteria</taxon>
        <taxon>Pseudomonadati</taxon>
        <taxon>Pseudomonadota</taxon>
        <taxon>Gammaproteobacteria</taxon>
        <taxon>Legionellales</taxon>
        <taxon>Legionellaceae</taxon>
        <taxon>Legionella</taxon>
    </lineage>
</organism>
<protein>
    <submittedName>
        <fullName evidence="1">Uncharacterized protein</fullName>
    </submittedName>
</protein>
<dbReference type="PATRIC" id="fig|452.5.peg.2467"/>
<evidence type="ECO:0000313" key="2">
    <source>
        <dbReference type="Proteomes" id="UP000054877"/>
    </source>
</evidence>
<dbReference type="Pfam" id="PF23129">
    <property type="entry name" value="DotZ"/>
    <property type="match status" value="1"/>
</dbReference>
<dbReference type="AlphaFoldDB" id="A0A0W0YXL1"/>
<accession>A0A0W0YXL1</accession>
<keyword evidence="2" id="KW-1185">Reference proteome</keyword>
<dbReference type="InterPro" id="IPR049719">
    <property type="entry name" value="DotZ-like"/>
</dbReference>
<gene>
    <name evidence="1" type="ORF">Lspi_2237</name>
</gene>
<comment type="caution">
    <text evidence="1">The sequence shown here is derived from an EMBL/GenBank/DDBJ whole genome shotgun (WGS) entry which is preliminary data.</text>
</comment>
<name>A0A0W0YXL1_LEGSP</name>
<dbReference type="Proteomes" id="UP000054877">
    <property type="component" value="Unassembled WGS sequence"/>
</dbReference>
<dbReference type="OrthoDB" id="5649041at2"/>
<dbReference type="EMBL" id="LNYX01000031">
    <property type="protein sequence ID" value="KTD61607.1"/>
    <property type="molecule type" value="Genomic_DNA"/>
</dbReference>
<sequence>MNEEQTEHEDLSMWFSTYGLVTISRILARYNIQLDQDDLIKALKTPNTFYRRLIQLPLKNVLNGIIYQQAYDYQVYAQKLFVDYLLAGQGTKDDNSPGYTTREELEEERQKLMAMSETLHELELEHYKLISESQSLLIKHAAAWNQAMVSVNKGIRDFLRRNNVSKTEEQVKQIVTKLLVQYDFKKESAMSGDKYRASVEAILGVTLTAEMYASIMEQLATLNNFSAETDAIKENFSDKVTQMTARLKQFRSDFSSMIVRVNTLIMQLSDYKIDKNQVEINRQELYFDPEIGDESS</sequence>
<proteinExistence type="predicted"/>
<evidence type="ECO:0000313" key="1">
    <source>
        <dbReference type="EMBL" id="KTD61607.1"/>
    </source>
</evidence>
<dbReference type="RefSeq" id="WP_058484148.1">
    <property type="nucleotide sequence ID" value="NZ_CAAAII010000001.1"/>
</dbReference>
<reference evidence="1 2" key="1">
    <citation type="submission" date="2015-11" db="EMBL/GenBank/DDBJ databases">
        <title>Genomic analysis of 38 Legionella species identifies large and diverse effector repertoires.</title>
        <authorList>
            <person name="Burstein D."/>
            <person name="Amaro F."/>
            <person name="Zusman T."/>
            <person name="Lifshitz Z."/>
            <person name="Cohen O."/>
            <person name="Gilbert J.A."/>
            <person name="Pupko T."/>
            <person name="Shuman H.A."/>
            <person name="Segal G."/>
        </authorList>
    </citation>
    <scope>NUCLEOTIDE SEQUENCE [LARGE SCALE GENOMIC DNA]</scope>
    <source>
        <strain evidence="1 2">Mt.St.Helens-9</strain>
    </source>
</reference>
<dbReference type="STRING" id="452.Lspi_2237"/>
<dbReference type="CDD" id="cd22644">
    <property type="entry name" value="DotZ"/>
    <property type="match status" value="1"/>
</dbReference>